<accession>A0A0U5GZY5</accession>
<proteinExistence type="predicted"/>
<protein>
    <submittedName>
        <fullName evidence="2">Uncharacterized protein</fullName>
    </submittedName>
</protein>
<dbReference type="Proteomes" id="UP000054771">
    <property type="component" value="Unassembled WGS sequence"/>
</dbReference>
<keyword evidence="3" id="KW-1185">Reference proteome</keyword>
<feature type="compositionally biased region" description="Basic and acidic residues" evidence="1">
    <location>
        <begin position="41"/>
        <end position="55"/>
    </location>
</feature>
<feature type="compositionally biased region" description="Low complexity" evidence="1">
    <location>
        <begin position="10"/>
        <end position="36"/>
    </location>
</feature>
<evidence type="ECO:0000313" key="2">
    <source>
        <dbReference type="EMBL" id="CEL06948.1"/>
    </source>
</evidence>
<organism evidence="2 3">
    <name type="scientific">Aspergillus calidoustus</name>
    <dbReference type="NCBI Taxonomy" id="454130"/>
    <lineage>
        <taxon>Eukaryota</taxon>
        <taxon>Fungi</taxon>
        <taxon>Dikarya</taxon>
        <taxon>Ascomycota</taxon>
        <taxon>Pezizomycotina</taxon>
        <taxon>Eurotiomycetes</taxon>
        <taxon>Eurotiomycetidae</taxon>
        <taxon>Eurotiales</taxon>
        <taxon>Aspergillaceae</taxon>
        <taxon>Aspergillus</taxon>
        <taxon>Aspergillus subgen. Nidulantes</taxon>
    </lineage>
</organism>
<dbReference type="EMBL" id="CDMC01000008">
    <property type="protein sequence ID" value="CEL06948.1"/>
    <property type="molecule type" value="Genomic_DNA"/>
</dbReference>
<evidence type="ECO:0000256" key="1">
    <source>
        <dbReference type="SAM" id="MobiDB-lite"/>
    </source>
</evidence>
<reference evidence="3" key="1">
    <citation type="journal article" date="2016" name="Genome Announc.">
        <title>Draft genome sequences of fungus Aspergillus calidoustus.</title>
        <authorList>
            <person name="Horn F."/>
            <person name="Linde J."/>
            <person name="Mattern D.J."/>
            <person name="Walther G."/>
            <person name="Guthke R."/>
            <person name="Scherlach K."/>
            <person name="Martin K."/>
            <person name="Brakhage A.A."/>
            <person name="Petzke L."/>
            <person name="Valiante V."/>
        </authorList>
    </citation>
    <scope>NUCLEOTIDE SEQUENCE [LARGE SCALE GENOMIC DNA]</scope>
    <source>
        <strain evidence="3">SF006504</strain>
    </source>
</reference>
<gene>
    <name evidence="2" type="ORF">ASPCAL10115</name>
</gene>
<feature type="region of interest" description="Disordered" evidence="1">
    <location>
        <begin position="1"/>
        <end position="55"/>
    </location>
</feature>
<name>A0A0U5GZY5_ASPCI</name>
<dbReference type="AlphaFoldDB" id="A0A0U5GZY5"/>
<evidence type="ECO:0000313" key="3">
    <source>
        <dbReference type="Proteomes" id="UP000054771"/>
    </source>
</evidence>
<sequence>MQTEITGGMKKTTTPPKKTTSTPTRTPAPTRTRTTPINGSTKEKKALQKPERKQEEHISLAFAALMSKTRRGERVPIGAIKHGRFELYCSKYYDFFGEEETFQGYDRKTATFFSDGPGRLSGKIRIDPHGTLSLMPFDLPRYASTKPVVVEAEEGQEVEITFLGGGQVKVVVDKEMLDYQGPKVPYLTRLRLIDG</sequence>